<sequence length="297" mass="33879">MALVTGLSPICSPTETLREYEITTVDDDIIETINKLFTFGQTGVMSQEAMEETIGKAVQAERNHWKAILKSSELEKESFHKIIRKNQDSLQRLMNSLKFSWRAPKKESSQLPETIQEDQALETDIVTENLATDSILKSLKFRVDQLKLLADKDKEIKWLQKEVSSAKNHAAKLDKIINNYNENHTGANFHLDGVELETDRSSSRKEKQTTVKKERTYIEGDPVTSLPSTQGGSSNVENVKNFSNQERIIIRHVDFIRKGREIKEHYDDSGKLVNVDYKWACCKNGLESRGCAYGFHV</sequence>
<evidence type="ECO:0000313" key="1">
    <source>
        <dbReference type="EMBL" id="KAJ8322096.1"/>
    </source>
</evidence>
<organism evidence="1 2">
    <name type="scientific">Tegillarca granosa</name>
    <name type="common">Malaysian cockle</name>
    <name type="synonym">Anadara granosa</name>
    <dbReference type="NCBI Taxonomy" id="220873"/>
    <lineage>
        <taxon>Eukaryota</taxon>
        <taxon>Metazoa</taxon>
        <taxon>Spiralia</taxon>
        <taxon>Lophotrochozoa</taxon>
        <taxon>Mollusca</taxon>
        <taxon>Bivalvia</taxon>
        <taxon>Autobranchia</taxon>
        <taxon>Pteriomorphia</taxon>
        <taxon>Arcoida</taxon>
        <taxon>Arcoidea</taxon>
        <taxon>Arcidae</taxon>
        <taxon>Tegillarca</taxon>
    </lineage>
</organism>
<keyword evidence="2" id="KW-1185">Reference proteome</keyword>
<dbReference type="EMBL" id="JARBDR010000018">
    <property type="protein sequence ID" value="KAJ8322096.1"/>
    <property type="molecule type" value="Genomic_DNA"/>
</dbReference>
<comment type="caution">
    <text evidence="1">The sequence shown here is derived from an EMBL/GenBank/DDBJ whole genome shotgun (WGS) entry which is preliminary data.</text>
</comment>
<evidence type="ECO:0000313" key="2">
    <source>
        <dbReference type="Proteomes" id="UP001217089"/>
    </source>
</evidence>
<protein>
    <submittedName>
        <fullName evidence="1">Uncharacterized protein</fullName>
    </submittedName>
</protein>
<reference evidence="1 2" key="1">
    <citation type="submission" date="2022-12" db="EMBL/GenBank/DDBJ databases">
        <title>Chromosome-level genome of Tegillarca granosa.</title>
        <authorList>
            <person name="Kim J."/>
        </authorList>
    </citation>
    <scope>NUCLEOTIDE SEQUENCE [LARGE SCALE GENOMIC DNA]</scope>
    <source>
        <strain evidence="1">Teg-2019</strain>
        <tissue evidence="1">Adductor muscle</tissue>
    </source>
</reference>
<proteinExistence type="predicted"/>
<dbReference type="Proteomes" id="UP001217089">
    <property type="component" value="Unassembled WGS sequence"/>
</dbReference>
<gene>
    <name evidence="1" type="ORF">KUTeg_000567</name>
</gene>
<accession>A0ABQ9FZ97</accession>
<name>A0ABQ9FZ97_TEGGR</name>